<protein>
    <recommendedName>
        <fullName evidence="3">LepB N-terminal domain-containing protein</fullName>
    </recommendedName>
</protein>
<evidence type="ECO:0000313" key="1">
    <source>
        <dbReference type="EMBL" id="MEA0970706.1"/>
    </source>
</evidence>
<evidence type="ECO:0000313" key="2">
    <source>
        <dbReference type="Proteomes" id="UP001291687"/>
    </source>
</evidence>
<dbReference type="EMBL" id="JARJFB010000038">
    <property type="protein sequence ID" value="MEA0970706.1"/>
    <property type="molecule type" value="Genomic_DNA"/>
</dbReference>
<organism evidence="1 2">
    <name type="scientific">Candidatus Megaera venefica</name>
    <dbReference type="NCBI Taxonomy" id="2055910"/>
    <lineage>
        <taxon>Bacteria</taxon>
        <taxon>Pseudomonadati</taxon>
        <taxon>Pseudomonadota</taxon>
        <taxon>Alphaproteobacteria</taxon>
        <taxon>Rickettsiales</taxon>
        <taxon>Rickettsiaceae</taxon>
        <taxon>Candidatus Megaera</taxon>
    </lineage>
</organism>
<proteinExistence type="predicted"/>
<comment type="caution">
    <text evidence="1">The sequence shown here is derived from an EMBL/GenBank/DDBJ whole genome shotgun (WGS) entry which is preliminary data.</text>
</comment>
<dbReference type="RefSeq" id="WP_322776607.1">
    <property type="nucleotide sequence ID" value="NZ_JARJFB010000038.1"/>
</dbReference>
<name>A0ABU5NC43_9RICK</name>
<reference evidence="1 2" key="1">
    <citation type="submission" date="2023-03" db="EMBL/GenBank/DDBJ databases">
        <title>Host association and intracellularity evolved multiple times independently in the Rickettsiales.</title>
        <authorList>
            <person name="Castelli M."/>
            <person name="Nardi T."/>
            <person name="Gammuto L."/>
            <person name="Bellinzona G."/>
            <person name="Sabaneyeva E."/>
            <person name="Potekhin A."/>
            <person name="Serra V."/>
            <person name="Petroni G."/>
            <person name="Sassera D."/>
        </authorList>
    </citation>
    <scope>NUCLEOTIDE SEQUENCE [LARGE SCALE GENOMIC DNA]</scope>
    <source>
        <strain evidence="1 2">Sr 2-6</strain>
    </source>
</reference>
<accession>A0ABU5NC43</accession>
<evidence type="ECO:0008006" key="3">
    <source>
        <dbReference type="Google" id="ProtNLM"/>
    </source>
</evidence>
<gene>
    <name evidence="1" type="ORF">Megvenef_00674</name>
</gene>
<sequence>MSKDDDRSELEKRLQQERIKELEQMRKGKIDLGKFQEVNDSLGNKIVDQQSNFTAKGKKVSGVSAGYIATQSGTGETFILKHFYKSNADCLLEPDVAKRRQALADRKDGVRELFGSTMYQFLLYDRAPKEELVTPDKDNPNSLYVRSKFFKDVVSMADFSGDSSFDPGSSKLKKVEGFEKLVASCHMLGELDYHANNIMVQKQKDENGKDHYVFTKIDHGRSLVAFNQDFGAMIDKTAETFRSFAYDQAIEDGNLSFNIDKFSQSLKQMSSQFSADQIDAMVDQKIAELKKAGFDPNGLTAQYAFGNDVSKQTSKPITSFEDLASTYKDLLKKNLSNMQEISKQTEIITKFTGVSETFKNGGWLQEFAESPIKDPVAYAAHNNIKIEGKNALQWAYENDYKIKYTTTKEQTTEVQEKQWRKGDNDKWQEVDVTVSRTQKETKSADPLAYIKALKKDRPLSKSELEFASQAVELGLKYTDNITYKDVLPALKIETDANVVKEMHSKDTKVSENTLVPLIDSFVKEHLTTKTASKEDMAKFYDKVLDTLKKENYITDKEIQNMKTPAKGEKLSDFDKAVEKTLTLVKTDTPKIEGSDKMKYGVANFCKKIGCARISNYFMKKISPDNLTKIHNAEKAVSESIKLNELLKKQIGKEGIGSKRIENMQAKVSEKIETRAQKQKKGGVSR</sequence>
<dbReference type="Proteomes" id="UP001291687">
    <property type="component" value="Unassembled WGS sequence"/>
</dbReference>
<keyword evidence="2" id="KW-1185">Reference proteome</keyword>